<organism evidence="1 2">
    <name type="scientific">Halobacillus campisalis</name>
    <dbReference type="NCBI Taxonomy" id="435909"/>
    <lineage>
        <taxon>Bacteria</taxon>
        <taxon>Bacillati</taxon>
        <taxon>Bacillota</taxon>
        <taxon>Bacilli</taxon>
        <taxon>Bacillales</taxon>
        <taxon>Bacillaceae</taxon>
        <taxon>Halobacillus</taxon>
    </lineage>
</organism>
<dbReference type="Pfam" id="PF13075">
    <property type="entry name" value="DUF3939"/>
    <property type="match status" value="1"/>
</dbReference>
<sequence>MWKKKSNKGKEDEKVLEVKDLSIHDVRKAIHAYADHKPNEVPLSVIINHDLTIDYHLLSPFIDGIPKKRFYMSKETYELFEEQDQELAKEIDLVQQAVDQYIEQTGETPVIDSDPYKRISYYKLERLFLLSERPQRDFYLTGEEYMITYKKPK</sequence>
<evidence type="ECO:0000313" key="2">
    <source>
        <dbReference type="Proteomes" id="UP001596494"/>
    </source>
</evidence>
<proteinExistence type="predicted"/>
<reference evidence="2" key="1">
    <citation type="journal article" date="2019" name="Int. J. Syst. Evol. Microbiol.">
        <title>The Global Catalogue of Microorganisms (GCM) 10K type strain sequencing project: providing services to taxonomists for standard genome sequencing and annotation.</title>
        <authorList>
            <consortium name="The Broad Institute Genomics Platform"/>
            <consortium name="The Broad Institute Genome Sequencing Center for Infectious Disease"/>
            <person name="Wu L."/>
            <person name="Ma J."/>
        </authorList>
    </citation>
    <scope>NUCLEOTIDE SEQUENCE [LARGE SCALE GENOMIC DNA]</scope>
    <source>
        <strain evidence="2">CCUG 73951</strain>
    </source>
</reference>
<evidence type="ECO:0000313" key="1">
    <source>
        <dbReference type="EMBL" id="MFC7321167.1"/>
    </source>
</evidence>
<comment type="caution">
    <text evidence="1">The sequence shown here is derived from an EMBL/GenBank/DDBJ whole genome shotgun (WGS) entry which is preliminary data.</text>
</comment>
<dbReference type="InterPro" id="IPR025071">
    <property type="entry name" value="DUF3939"/>
</dbReference>
<dbReference type="RefSeq" id="WP_289216296.1">
    <property type="nucleotide sequence ID" value="NZ_JAPVRC010000006.1"/>
</dbReference>
<accession>A0ABW2K4D1</accession>
<name>A0ABW2K4D1_9BACI</name>
<keyword evidence="2" id="KW-1185">Reference proteome</keyword>
<protein>
    <submittedName>
        <fullName evidence="1">DUF3939 domain-containing protein</fullName>
    </submittedName>
</protein>
<dbReference type="EMBL" id="JBHTBY010000008">
    <property type="protein sequence ID" value="MFC7321167.1"/>
    <property type="molecule type" value="Genomic_DNA"/>
</dbReference>
<dbReference type="Proteomes" id="UP001596494">
    <property type="component" value="Unassembled WGS sequence"/>
</dbReference>
<gene>
    <name evidence="1" type="ORF">ACFQMN_09765</name>
</gene>